<protein>
    <submittedName>
        <fullName evidence="1">Lincosamide nucleotidyltransferase</fullName>
    </submittedName>
</protein>
<dbReference type="Proteomes" id="UP000002663">
    <property type="component" value="Chromosome"/>
</dbReference>
<accession>A0AAN1SFV7</accession>
<dbReference type="Gene3D" id="3.30.460.10">
    <property type="entry name" value="Beta Polymerase, domain 2"/>
    <property type="match status" value="1"/>
</dbReference>
<dbReference type="AlphaFoldDB" id="A0AAN1SFV7"/>
<gene>
    <name evidence="1" type="ordered locus">TEH_03770</name>
</gene>
<organism evidence="1 2">
    <name type="scientific">Tetragenococcus halophilus (strain DSM 20338 / JCM 20259 / NCIMB 9735 / NBRC 12172)</name>
    <name type="common">Pediococcus halophilus</name>
    <dbReference type="NCBI Taxonomy" id="945021"/>
    <lineage>
        <taxon>Bacteria</taxon>
        <taxon>Bacillati</taxon>
        <taxon>Bacillota</taxon>
        <taxon>Bacilli</taxon>
        <taxon>Lactobacillales</taxon>
        <taxon>Enterococcaceae</taxon>
        <taxon>Tetragenococcus</taxon>
    </lineage>
</organism>
<proteinExistence type="predicted"/>
<dbReference type="EMBL" id="AP012046">
    <property type="protein sequence ID" value="BAK93704.1"/>
    <property type="molecule type" value="Genomic_DNA"/>
</dbReference>
<evidence type="ECO:0000313" key="2">
    <source>
        <dbReference type="Proteomes" id="UP000002663"/>
    </source>
</evidence>
<name>A0AAN1SFV7_TETHN</name>
<dbReference type="KEGG" id="thl:TEH_03770"/>
<evidence type="ECO:0000313" key="1">
    <source>
        <dbReference type="EMBL" id="BAK93704.1"/>
    </source>
</evidence>
<sequence>MYGSFTQDTGDQFSDIEFYVFVADQAFKNLDTKNWIVNAHPIHTHLINEFGTEVVIFQISKRCVWLIKMGHFAKIYKY</sequence>
<reference evidence="1 2" key="1">
    <citation type="submission" date="2011-01" db="EMBL/GenBank/DDBJ databases">
        <title>Whole genome sequence of Tetragenococcus halophilus NBRC 12172.</title>
        <authorList>
            <person name="Nakazawa H."/>
            <person name="Omata S."/>
            <person name="Koga C."/>
            <person name="Watanabe Y."/>
            <person name="Katano Y."/>
            <person name="Ito N."/>
            <person name="Tsukatani N."/>
            <person name="Ankai A."/>
            <person name="Oguchi A."/>
            <person name="Fukui S."/>
            <person name="Yashiro I."/>
            <person name="Kamata S."/>
            <person name="Hashimoto Y."/>
            <person name="Yamazaki J."/>
            <person name="Taguchi H."/>
            <person name="Tanaka A."/>
            <person name="Koyama T."/>
            <person name="Ichige A."/>
            <person name="Hanya Y."/>
            <person name="Tanikawa S."/>
            <person name="Yamazaki S."/>
            <person name="Fujita N."/>
        </authorList>
    </citation>
    <scope>NUCLEOTIDE SEQUENCE [LARGE SCALE GENOMIC DNA]</scope>
    <source>
        <strain evidence="2">DSM 20338 / JCM 20259 / NCIMB 9735 / NBRC 12172</strain>
    </source>
</reference>
<dbReference type="InterPro" id="IPR043519">
    <property type="entry name" value="NT_sf"/>
</dbReference>